<name>W8TE49_PEPAC</name>
<dbReference type="RefSeq" id="WP_025435132.1">
    <property type="nucleotide sequence ID" value="NZ_CP007452.1"/>
</dbReference>
<dbReference type="InterPro" id="IPR000123">
    <property type="entry name" value="Reverse_transcriptase_msDNA"/>
</dbReference>
<dbReference type="KEGG" id="eac:EAL2_c08030"/>
<evidence type="ECO:0000256" key="6">
    <source>
        <dbReference type="ARBA" id="ARBA00022918"/>
    </source>
</evidence>
<keyword evidence="5" id="KW-0460">Magnesium</keyword>
<keyword evidence="6" id="KW-0695">RNA-directed DNA polymerase</keyword>
<dbReference type="GO" id="GO:0003964">
    <property type="term" value="F:RNA-directed DNA polymerase activity"/>
    <property type="evidence" value="ECO:0007669"/>
    <property type="project" value="UniProtKB-KW"/>
</dbReference>
<dbReference type="NCBIfam" id="TIGR04416">
    <property type="entry name" value="group_II_RT_mat"/>
    <property type="match status" value="1"/>
</dbReference>
<dbReference type="STRING" id="1286171.EAL2_c08030"/>
<dbReference type="InterPro" id="IPR000477">
    <property type="entry name" value="RT_dom"/>
</dbReference>
<dbReference type="Pfam" id="PF08388">
    <property type="entry name" value="GIIM"/>
    <property type="match status" value="1"/>
</dbReference>
<sequence>MKAEYREGCLQRDSVEREEYAGAQSASARESKERDGAIDLLERILERDNLNRAYKQVKRNHGAPGIDGMTVEDAFLWIRENRDELLQSIRDGSYKPSPVRRKEIPKSDGGVRKLGIPTVIDRVIQQAIAQKLQAIFEPIFSEGSYGYRPKRSAHQAILKVKNYAEQGYGYAVEIDLSKYFDTLNHELLLNLLRKKFQDNRVIELIKKYLKSGVMENGVFCRTEEGSPQGGPLSPLLANIYLNEFDKEMEGRGVKIVRYADDIVVLAKSKRAAVRLMETCSRYLEDRLKLRVNAQKSKVVSVFAIKHFKFLGFCLGKNGKGIYIRAHRESLAKAKRKLKELTRRNQGRNVRMVMENVKRYIRGWLGYYNVADIKRTLLKWNEWMRRRIRMYIWKQWKKPRTRVKNLTKLGIPEWQAYQWGNTRLGYWRIAGSAVLSRSITNEKLVQAGYYDFPAQYEQLRKMHLSG</sequence>
<gene>
    <name evidence="12" type="ORF">EAL2_c08030</name>
</gene>
<evidence type="ECO:0000256" key="5">
    <source>
        <dbReference type="ARBA" id="ARBA00022842"/>
    </source>
</evidence>
<dbReference type="SUPFAM" id="SSF56672">
    <property type="entry name" value="DNA/RNA polymerases"/>
    <property type="match status" value="1"/>
</dbReference>
<dbReference type="AlphaFoldDB" id="W8TE49"/>
<dbReference type="HOGENOM" id="CLU_013584_2_1_9"/>
<dbReference type="Proteomes" id="UP000019591">
    <property type="component" value="Chromosome"/>
</dbReference>
<dbReference type="PROSITE" id="PS50878">
    <property type="entry name" value="RT_POL"/>
    <property type="match status" value="1"/>
</dbReference>
<evidence type="ECO:0000259" key="11">
    <source>
        <dbReference type="PROSITE" id="PS50878"/>
    </source>
</evidence>
<proteinExistence type="inferred from homology"/>
<keyword evidence="4" id="KW-0479">Metal-binding</keyword>
<dbReference type="GO" id="GO:0046872">
    <property type="term" value="F:metal ion binding"/>
    <property type="evidence" value="ECO:0007669"/>
    <property type="project" value="UniProtKB-KW"/>
</dbReference>
<evidence type="ECO:0000256" key="3">
    <source>
        <dbReference type="ARBA" id="ARBA00022695"/>
    </source>
</evidence>
<protein>
    <recommendedName>
        <fullName evidence="1">RNA-directed DNA polymerase</fullName>
        <ecNumber evidence="1">2.7.7.49</ecNumber>
    </recommendedName>
</protein>
<dbReference type="PRINTS" id="PR00866">
    <property type="entry name" value="RNADNAPOLMS"/>
</dbReference>
<evidence type="ECO:0000256" key="2">
    <source>
        <dbReference type="ARBA" id="ARBA00022679"/>
    </source>
</evidence>
<dbReference type="InterPro" id="IPR043128">
    <property type="entry name" value="Rev_trsase/Diguanyl_cyclase"/>
</dbReference>
<feature type="coiled-coil region" evidence="10">
    <location>
        <begin position="323"/>
        <end position="350"/>
    </location>
</feature>
<keyword evidence="7" id="KW-0051">Antiviral defense</keyword>
<dbReference type="PATRIC" id="fig|1286171.3.peg.748"/>
<evidence type="ECO:0000256" key="1">
    <source>
        <dbReference type="ARBA" id="ARBA00012493"/>
    </source>
</evidence>
<keyword evidence="13" id="KW-1185">Reference proteome</keyword>
<dbReference type="PANTHER" id="PTHR34047">
    <property type="entry name" value="NUCLEAR INTRON MATURASE 1, MITOCHONDRIAL-RELATED"/>
    <property type="match status" value="1"/>
</dbReference>
<evidence type="ECO:0000256" key="8">
    <source>
        <dbReference type="ARBA" id="ARBA00034120"/>
    </source>
</evidence>
<dbReference type="PANTHER" id="PTHR34047:SF8">
    <property type="entry name" value="PROTEIN YKFC"/>
    <property type="match status" value="1"/>
</dbReference>
<dbReference type="GO" id="GO:0051607">
    <property type="term" value="P:defense response to virus"/>
    <property type="evidence" value="ECO:0007669"/>
    <property type="project" value="UniProtKB-KW"/>
</dbReference>
<dbReference type="InterPro" id="IPR051083">
    <property type="entry name" value="GrpII_Intron_Splice-Mob/Def"/>
</dbReference>
<accession>W8TE49</accession>
<comment type="similarity">
    <text evidence="8">Belongs to the bacterial reverse transcriptase family.</text>
</comment>
<keyword evidence="3" id="KW-0548">Nucleotidyltransferase</keyword>
<keyword evidence="10" id="KW-0175">Coiled coil</keyword>
<dbReference type="GO" id="GO:0003723">
    <property type="term" value="F:RNA binding"/>
    <property type="evidence" value="ECO:0007669"/>
    <property type="project" value="InterPro"/>
</dbReference>
<dbReference type="OrthoDB" id="9788687at2"/>
<dbReference type="EMBL" id="CP007452">
    <property type="protein sequence ID" value="AHM56103.1"/>
    <property type="molecule type" value="Genomic_DNA"/>
</dbReference>
<evidence type="ECO:0000256" key="7">
    <source>
        <dbReference type="ARBA" id="ARBA00023118"/>
    </source>
</evidence>
<evidence type="ECO:0000313" key="13">
    <source>
        <dbReference type="Proteomes" id="UP000019591"/>
    </source>
</evidence>
<dbReference type="EC" id="2.7.7.49" evidence="1"/>
<comment type="catalytic activity">
    <reaction evidence="9">
        <text>DNA(n) + a 2'-deoxyribonucleoside 5'-triphosphate = DNA(n+1) + diphosphate</text>
        <dbReference type="Rhea" id="RHEA:22508"/>
        <dbReference type="Rhea" id="RHEA-COMP:17339"/>
        <dbReference type="Rhea" id="RHEA-COMP:17340"/>
        <dbReference type="ChEBI" id="CHEBI:33019"/>
        <dbReference type="ChEBI" id="CHEBI:61560"/>
        <dbReference type="ChEBI" id="CHEBI:173112"/>
        <dbReference type="EC" id="2.7.7.49"/>
    </reaction>
</comment>
<dbReference type="InterPro" id="IPR043502">
    <property type="entry name" value="DNA/RNA_pol_sf"/>
</dbReference>
<evidence type="ECO:0000256" key="9">
    <source>
        <dbReference type="ARBA" id="ARBA00048173"/>
    </source>
</evidence>
<evidence type="ECO:0000256" key="10">
    <source>
        <dbReference type="SAM" id="Coils"/>
    </source>
</evidence>
<evidence type="ECO:0000256" key="4">
    <source>
        <dbReference type="ARBA" id="ARBA00022723"/>
    </source>
</evidence>
<dbReference type="Gene3D" id="3.30.70.270">
    <property type="match status" value="1"/>
</dbReference>
<dbReference type="CDD" id="cd01651">
    <property type="entry name" value="RT_G2_intron"/>
    <property type="match status" value="1"/>
</dbReference>
<evidence type="ECO:0000313" key="12">
    <source>
        <dbReference type="EMBL" id="AHM56103.1"/>
    </source>
</evidence>
<reference evidence="12 13" key="1">
    <citation type="journal article" date="2014" name="Genome Announc.">
        <title>Complete Genome Sequence of Amino Acid-Utilizing Eubacterium acidaminophilum al-2 (DSM 3953).</title>
        <authorList>
            <person name="Poehlein A."/>
            <person name="Andreesen J.R."/>
            <person name="Daniel R."/>
        </authorList>
    </citation>
    <scope>NUCLEOTIDE SEQUENCE [LARGE SCALE GENOMIC DNA]</scope>
    <source>
        <strain evidence="12 13">DSM 3953</strain>
    </source>
</reference>
<feature type="domain" description="Reverse transcriptase" evidence="11">
    <location>
        <begin position="85"/>
        <end position="314"/>
    </location>
</feature>
<dbReference type="InterPro" id="IPR030931">
    <property type="entry name" value="Group_II_RT_mat"/>
</dbReference>
<dbReference type="Pfam" id="PF00078">
    <property type="entry name" value="RVT_1"/>
    <property type="match status" value="1"/>
</dbReference>
<dbReference type="eggNOG" id="COG3344">
    <property type="taxonomic scope" value="Bacteria"/>
</dbReference>
<organism evidence="12 13">
    <name type="scientific">Peptoclostridium acidaminophilum DSM 3953</name>
    <dbReference type="NCBI Taxonomy" id="1286171"/>
    <lineage>
        <taxon>Bacteria</taxon>
        <taxon>Bacillati</taxon>
        <taxon>Bacillota</taxon>
        <taxon>Clostridia</taxon>
        <taxon>Peptostreptococcales</taxon>
        <taxon>Peptoclostridiaceae</taxon>
        <taxon>Peptoclostridium</taxon>
    </lineage>
</organism>
<dbReference type="InterPro" id="IPR013597">
    <property type="entry name" value="Mat_intron_G2"/>
</dbReference>
<keyword evidence="2" id="KW-0808">Transferase</keyword>